<dbReference type="PRINTS" id="PR00111">
    <property type="entry name" value="ABHYDROLASE"/>
</dbReference>
<keyword evidence="3" id="KW-1185">Reference proteome</keyword>
<reference evidence="2 3" key="1">
    <citation type="submission" date="2021-03" db="EMBL/GenBank/DDBJ databases">
        <title>novel species isolated from a fishpond in China.</title>
        <authorList>
            <person name="Lu H."/>
            <person name="Cai Z."/>
        </authorList>
    </citation>
    <scope>NUCLEOTIDE SEQUENCE [LARGE SCALE GENOMIC DNA]</scope>
    <source>
        <strain evidence="2 3">YJ13C</strain>
    </source>
</reference>
<evidence type="ECO:0000313" key="2">
    <source>
        <dbReference type="EMBL" id="MBN7814379.1"/>
    </source>
</evidence>
<comment type="caution">
    <text evidence="2">The sequence shown here is derived from an EMBL/GenBank/DDBJ whole genome shotgun (WGS) entry which is preliminary data.</text>
</comment>
<accession>A0ABS3CCV7</accession>
<sequence>MSGINFFEKGEGQALVLLHGFCEIGAMWEDFANSLSDNFRVICPDLPGLAGSELSSDSLSMEEVAVILEEWMEEQDIQNPIVIGHSLGGYVTLALTELLGPKLKAIGLFHSTAFPDNEDKKGMRDRTVIFLNKHGVETFVTSFLPPLFPENRREELNQEIQTAISQAKKCSLEGLIAFTKAMRDRKDRREVLQNFAGGKLMIAGELDSAVPIEASQAHKTLVTDYVELAGTGHMGMVERKAETIEIVRNFCLKHSS</sequence>
<dbReference type="Gene3D" id="3.40.50.1820">
    <property type="entry name" value="alpha/beta hydrolase"/>
    <property type="match status" value="1"/>
</dbReference>
<dbReference type="SUPFAM" id="SSF53474">
    <property type="entry name" value="alpha/beta-Hydrolases"/>
    <property type="match status" value="1"/>
</dbReference>
<keyword evidence="2" id="KW-0378">Hydrolase</keyword>
<dbReference type="InterPro" id="IPR000073">
    <property type="entry name" value="AB_hydrolase_1"/>
</dbReference>
<dbReference type="PANTHER" id="PTHR43798">
    <property type="entry name" value="MONOACYLGLYCEROL LIPASE"/>
    <property type="match status" value="1"/>
</dbReference>
<dbReference type="InterPro" id="IPR029058">
    <property type="entry name" value="AB_hydrolase_fold"/>
</dbReference>
<evidence type="ECO:0000313" key="3">
    <source>
        <dbReference type="Proteomes" id="UP000664480"/>
    </source>
</evidence>
<evidence type="ECO:0000259" key="1">
    <source>
        <dbReference type="Pfam" id="PF00561"/>
    </source>
</evidence>
<dbReference type="Proteomes" id="UP000664480">
    <property type="component" value="Unassembled WGS sequence"/>
</dbReference>
<dbReference type="GO" id="GO:0016787">
    <property type="term" value="F:hydrolase activity"/>
    <property type="evidence" value="ECO:0007669"/>
    <property type="project" value="UniProtKB-KW"/>
</dbReference>
<feature type="domain" description="AB hydrolase-1" evidence="1">
    <location>
        <begin position="14"/>
        <end position="238"/>
    </location>
</feature>
<organism evidence="2 3">
    <name type="scientific">Algoriphagus pacificus</name>
    <dbReference type="NCBI Taxonomy" id="2811234"/>
    <lineage>
        <taxon>Bacteria</taxon>
        <taxon>Pseudomonadati</taxon>
        <taxon>Bacteroidota</taxon>
        <taxon>Cytophagia</taxon>
        <taxon>Cytophagales</taxon>
        <taxon>Cyclobacteriaceae</taxon>
        <taxon>Algoriphagus</taxon>
    </lineage>
</organism>
<proteinExistence type="predicted"/>
<gene>
    <name evidence="2" type="ORF">J0A69_03010</name>
</gene>
<name>A0ABS3CCV7_9BACT</name>
<protein>
    <submittedName>
        <fullName evidence="2">Alpha/beta hydrolase</fullName>
    </submittedName>
</protein>
<dbReference type="EMBL" id="JAFKCU010000001">
    <property type="protein sequence ID" value="MBN7814379.1"/>
    <property type="molecule type" value="Genomic_DNA"/>
</dbReference>
<dbReference type="InterPro" id="IPR050266">
    <property type="entry name" value="AB_hydrolase_sf"/>
</dbReference>
<dbReference type="Pfam" id="PF00561">
    <property type="entry name" value="Abhydrolase_1"/>
    <property type="match status" value="1"/>
</dbReference>
<dbReference type="RefSeq" id="WP_206585027.1">
    <property type="nucleotide sequence ID" value="NZ_JAFKCU010000001.1"/>
</dbReference>
<dbReference type="PANTHER" id="PTHR43798:SF33">
    <property type="entry name" value="HYDROLASE, PUTATIVE (AFU_ORTHOLOGUE AFUA_2G14860)-RELATED"/>
    <property type="match status" value="1"/>
</dbReference>